<dbReference type="PANTHER" id="PTHR43297:SF2">
    <property type="entry name" value="DIPEPTIDE TRANSPORT ATP-BINDING PROTEIN DPPD"/>
    <property type="match status" value="1"/>
</dbReference>
<dbReference type="GO" id="GO:0055085">
    <property type="term" value="P:transmembrane transport"/>
    <property type="evidence" value="ECO:0007669"/>
    <property type="project" value="UniProtKB-ARBA"/>
</dbReference>
<evidence type="ECO:0000256" key="3">
    <source>
        <dbReference type="ARBA" id="ARBA00022448"/>
    </source>
</evidence>
<dbReference type="SMART" id="SM00382">
    <property type="entry name" value="AAA"/>
    <property type="match status" value="1"/>
</dbReference>
<dbReference type="EC" id="7.4.2.9" evidence="8"/>
<dbReference type="InterPro" id="IPR013563">
    <property type="entry name" value="Oligopep_ABC_C"/>
</dbReference>
<keyword evidence="4" id="KW-1003">Cell membrane</keyword>
<evidence type="ECO:0000256" key="6">
    <source>
        <dbReference type="ARBA" id="ARBA00022840"/>
    </source>
</evidence>
<accession>A0A1L6TDZ9</accession>
<evidence type="ECO:0000259" key="10">
    <source>
        <dbReference type="PROSITE" id="PS50893"/>
    </source>
</evidence>
<keyword evidence="7" id="KW-0472">Membrane</keyword>
<evidence type="ECO:0000256" key="1">
    <source>
        <dbReference type="ARBA" id="ARBA00004417"/>
    </source>
</evidence>
<evidence type="ECO:0000256" key="4">
    <source>
        <dbReference type="ARBA" id="ARBA00022475"/>
    </source>
</evidence>
<keyword evidence="3" id="KW-0813">Transport</keyword>
<evidence type="ECO:0000256" key="2">
    <source>
        <dbReference type="ARBA" id="ARBA00005417"/>
    </source>
</evidence>
<dbReference type="NCBIfam" id="TIGR01727">
    <property type="entry name" value="oligo_HPY"/>
    <property type="match status" value="1"/>
</dbReference>
<dbReference type="Gene3D" id="3.40.50.300">
    <property type="entry name" value="P-loop containing nucleotide triphosphate hydrolases"/>
    <property type="match status" value="1"/>
</dbReference>
<dbReference type="RefSeq" id="WP_017376631.1">
    <property type="nucleotide sequence ID" value="NZ_CP012508.1"/>
</dbReference>
<dbReference type="GO" id="GO:0016887">
    <property type="term" value="F:ATP hydrolysis activity"/>
    <property type="evidence" value="ECO:0007669"/>
    <property type="project" value="InterPro"/>
</dbReference>
<evidence type="ECO:0000256" key="8">
    <source>
        <dbReference type="ARBA" id="ARBA00038852"/>
    </source>
</evidence>
<dbReference type="PROSITE" id="PS50893">
    <property type="entry name" value="ABC_TRANSPORTER_2"/>
    <property type="match status" value="1"/>
</dbReference>
<dbReference type="GO" id="GO:0015833">
    <property type="term" value="P:peptide transport"/>
    <property type="evidence" value="ECO:0007669"/>
    <property type="project" value="InterPro"/>
</dbReference>
<feature type="domain" description="ABC transporter" evidence="10">
    <location>
        <begin position="6"/>
        <end position="261"/>
    </location>
</feature>
<organism evidence="11 12">
    <name type="scientific">Piscirickettsia salmonis</name>
    <dbReference type="NCBI Taxonomy" id="1238"/>
    <lineage>
        <taxon>Bacteria</taxon>
        <taxon>Pseudomonadati</taxon>
        <taxon>Pseudomonadota</taxon>
        <taxon>Gammaproteobacteria</taxon>
        <taxon>Thiotrichales</taxon>
        <taxon>Piscirickettsiaceae</taxon>
        <taxon>Piscirickettsia</taxon>
    </lineage>
</organism>
<gene>
    <name evidence="11" type="ORF">KU39_2487</name>
</gene>
<dbReference type="AlphaFoldDB" id="A0A1L6TDZ9"/>
<keyword evidence="5" id="KW-0547">Nucleotide-binding</keyword>
<dbReference type="Pfam" id="PF08352">
    <property type="entry name" value="oligo_HPY"/>
    <property type="match status" value="1"/>
</dbReference>
<dbReference type="InterPro" id="IPR050388">
    <property type="entry name" value="ABC_Ni/Peptide_Import"/>
</dbReference>
<evidence type="ECO:0000313" key="11">
    <source>
        <dbReference type="EMBL" id="ALB23663.1"/>
    </source>
</evidence>
<dbReference type="InterPro" id="IPR003439">
    <property type="entry name" value="ABC_transporter-like_ATP-bd"/>
</dbReference>
<dbReference type="CDD" id="cd03257">
    <property type="entry name" value="ABC_NikE_OppD_transporters"/>
    <property type="match status" value="1"/>
</dbReference>
<protein>
    <recommendedName>
        <fullName evidence="8">ABC-type dipeptide transporter</fullName>
        <ecNumber evidence="8">7.4.2.9</ecNumber>
    </recommendedName>
</protein>
<dbReference type="OrthoDB" id="9784450at2"/>
<dbReference type="Pfam" id="PF00005">
    <property type="entry name" value="ABC_tran"/>
    <property type="match status" value="1"/>
</dbReference>
<evidence type="ECO:0000313" key="12">
    <source>
        <dbReference type="Proteomes" id="UP000029558"/>
    </source>
</evidence>
<dbReference type="Proteomes" id="UP000029558">
    <property type="component" value="Chromosome"/>
</dbReference>
<evidence type="ECO:0000256" key="7">
    <source>
        <dbReference type="ARBA" id="ARBA00023136"/>
    </source>
</evidence>
<keyword evidence="6 11" id="KW-0067">ATP-binding</keyword>
<proteinExistence type="inferred from homology"/>
<dbReference type="SUPFAM" id="SSF52540">
    <property type="entry name" value="P-loop containing nucleoside triphosphate hydrolases"/>
    <property type="match status" value="1"/>
</dbReference>
<dbReference type="InterPro" id="IPR017871">
    <property type="entry name" value="ABC_transporter-like_CS"/>
</dbReference>
<comment type="catalytic activity">
    <reaction evidence="9">
        <text>a dipeptide(out) + ATP + H2O = a dipeptide(in) + ADP + phosphate + H(+)</text>
        <dbReference type="Rhea" id="RHEA:23120"/>
        <dbReference type="ChEBI" id="CHEBI:15377"/>
        <dbReference type="ChEBI" id="CHEBI:15378"/>
        <dbReference type="ChEBI" id="CHEBI:30616"/>
        <dbReference type="ChEBI" id="CHEBI:43474"/>
        <dbReference type="ChEBI" id="CHEBI:90799"/>
        <dbReference type="ChEBI" id="CHEBI:456216"/>
        <dbReference type="EC" id="7.4.2.9"/>
    </reaction>
</comment>
<dbReference type="FunFam" id="3.40.50.300:FF:000016">
    <property type="entry name" value="Oligopeptide ABC transporter ATP-binding component"/>
    <property type="match status" value="1"/>
</dbReference>
<dbReference type="PROSITE" id="PS00211">
    <property type="entry name" value="ABC_TRANSPORTER_1"/>
    <property type="match status" value="1"/>
</dbReference>
<dbReference type="GO" id="GO:0005886">
    <property type="term" value="C:plasma membrane"/>
    <property type="evidence" value="ECO:0007669"/>
    <property type="project" value="UniProtKB-SubCell"/>
</dbReference>
<reference evidence="11 12" key="1">
    <citation type="journal article" date="2014" name="Genome Announc.">
        <title>Comparative Genome Analysis of Two Isolates of the Fish Pathogen Piscirickettsia salmonis from Different Hosts Reveals Major Differences in Virulence-Associated Secretion Systems.</title>
        <authorList>
            <person name="Bohle H."/>
            <person name="Henriquez P."/>
            <person name="Grothusen H."/>
            <person name="Navas E."/>
            <person name="Sandoval A."/>
            <person name="Bustamante F."/>
            <person name="Bustos P."/>
            <person name="Mancilla M."/>
        </authorList>
    </citation>
    <scope>NUCLEOTIDE SEQUENCE [LARGE SCALE GENOMIC DNA]</scope>
    <source>
        <strain evidence="12">B1-32597</strain>
    </source>
</reference>
<dbReference type="GO" id="GO:0005524">
    <property type="term" value="F:ATP binding"/>
    <property type="evidence" value="ECO:0007669"/>
    <property type="project" value="UniProtKB-KW"/>
</dbReference>
<dbReference type="EMBL" id="CP012508">
    <property type="protein sequence ID" value="ALB23663.1"/>
    <property type="molecule type" value="Genomic_DNA"/>
</dbReference>
<comment type="subcellular location">
    <subcellularLocation>
        <location evidence="1">Cell inner membrane</location>
        <topology evidence="1">Peripheral membrane protein</topology>
    </subcellularLocation>
</comment>
<comment type="similarity">
    <text evidence="2">Belongs to the ABC transporter superfamily.</text>
</comment>
<dbReference type="InterPro" id="IPR027417">
    <property type="entry name" value="P-loop_NTPase"/>
</dbReference>
<dbReference type="InterPro" id="IPR003593">
    <property type="entry name" value="AAA+_ATPase"/>
</dbReference>
<dbReference type="PANTHER" id="PTHR43297">
    <property type="entry name" value="OLIGOPEPTIDE TRANSPORT ATP-BINDING PROTEIN APPD"/>
    <property type="match status" value="1"/>
</dbReference>
<keyword evidence="11" id="KW-0378">Hydrolase</keyword>
<sequence length="324" mass="35849">MAKMVLQIDQLAIHLSRYGQVFTPVREVSLSLKAGTVTALVGESGSGKSLTALSLLGLLPVVHKISGCVWFFDEGKKKAVDLLTLSVKEMRRLRGRQLSMIFQDPFTALNPVFTVGQQVAEVTRLHDKISMQAAKRQVIKLFDQVGLPDPEFCFQRYPHELSGGMRQRVMIAMAMICRPRILVADEPTTALDVTVQAQIIALLHHLKQEFNLSILLITHDMGVVAELADEVAVMYAGEIVEYAGVYQLFDSPSHPYTKALLASVPRLNSKKTVQPIPGGLPDLTAKITGCAFYSRCKLAQERCLNRPELESTLAGHLSRCFYAK</sequence>
<evidence type="ECO:0000256" key="9">
    <source>
        <dbReference type="ARBA" id="ARBA00047356"/>
    </source>
</evidence>
<evidence type="ECO:0000256" key="5">
    <source>
        <dbReference type="ARBA" id="ARBA00022741"/>
    </source>
</evidence>
<name>A0A1L6TDZ9_PISSA</name>